<evidence type="ECO:0000256" key="9">
    <source>
        <dbReference type="SAM" id="SignalP"/>
    </source>
</evidence>
<name>A0A9X2BUV7_9PROT</name>
<keyword evidence="7" id="KW-0482">Metalloprotease</keyword>
<dbReference type="PIRSF" id="PIRSF018455">
    <property type="entry name" value="MepA"/>
    <property type="match status" value="1"/>
</dbReference>
<dbReference type="AlphaFoldDB" id="A0A9X2BUV7"/>
<keyword evidence="2" id="KW-0479">Metal-binding</keyword>
<dbReference type="InterPro" id="IPR005073">
    <property type="entry name" value="Peptidase_M74"/>
</dbReference>
<dbReference type="EMBL" id="JALPRX010000009">
    <property type="protein sequence ID" value="MCK8783359.1"/>
    <property type="molecule type" value="Genomic_DNA"/>
</dbReference>
<dbReference type="GO" id="GO:0046872">
    <property type="term" value="F:metal ion binding"/>
    <property type="evidence" value="ECO:0007669"/>
    <property type="project" value="UniProtKB-KW"/>
</dbReference>
<dbReference type="SUPFAM" id="SSF55166">
    <property type="entry name" value="Hedgehog/DD-peptidase"/>
    <property type="match status" value="1"/>
</dbReference>
<comment type="caution">
    <text evidence="10">The sequence shown here is derived from an EMBL/GenBank/DDBJ whole genome shotgun (WGS) entry which is preliminary data.</text>
</comment>
<feature type="disulfide bond" evidence="8">
    <location>
        <begin position="82"/>
        <end position="302"/>
    </location>
</feature>
<keyword evidence="6" id="KW-0862">Zinc</keyword>
<evidence type="ECO:0000256" key="3">
    <source>
        <dbReference type="ARBA" id="ARBA00022729"/>
    </source>
</evidence>
<dbReference type="InterPro" id="IPR009045">
    <property type="entry name" value="Zn_M74/Hedgehog-like"/>
</dbReference>
<feature type="disulfide bond" evidence="8">
    <location>
        <begin position="253"/>
        <end position="260"/>
    </location>
</feature>
<dbReference type="EC" id="3.4.-.-" evidence="10"/>
<dbReference type="Proteomes" id="UP001139516">
    <property type="component" value="Unassembled WGS sequence"/>
</dbReference>
<reference evidence="10" key="1">
    <citation type="submission" date="2022-04" db="EMBL/GenBank/DDBJ databases">
        <title>Roseomonas acroporae sp. nov., isolated from coral Acropora digitifera.</title>
        <authorList>
            <person name="Sun H."/>
        </authorList>
    </citation>
    <scope>NUCLEOTIDE SEQUENCE</scope>
    <source>
        <strain evidence="10">NAR14</strain>
    </source>
</reference>
<dbReference type="RefSeq" id="WP_248665484.1">
    <property type="nucleotide sequence ID" value="NZ_JALPRX010000009.1"/>
</dbReference>
<evidence type="ECO:0000313" key="11">
    <source>
        <dbReference type="Proteomes" id="UP001139516"/>
    </source>
</evidence>
<keyword evidence="1" id="KW-0645">Protease</keyword>
<evidence type="ECO:0000256" key="5">
    <source>
        <dbReference type="ARBA" id="ARBA00022801"/>
    </source>
</evidence>
<protein>
    <submittedName>
        <fullName evidence="10">Penicillin-insensitive murein endopeptidase</fullName>
        <ecNumber evidence="10">3.4.-.-</ecNumber>
    </submittedName>
</protein>
<keyword evidence="3 9" id="KW-0732">Signal</keyword>
<evidence type="ECO:0000256" key="1">
    <source>
        <dbReference type="ARBA" id="ARBA00022670"/>
    </source>
</evidence>
<feature type="chain" id="PRO_5040913008" evidence="9">
    <location>
        <begin position="47"/>
        <end position="309"/>
    </location>
</feature>
<gene>
    <name evidence="10" type="primary">mepA</name>
    <name evidence="10" type="ORF">M0638_03045</name>
</gene>
<dbReference type="GO" id="GO:0006508">
    <property type="term" value="P:proteolysis"/>
    <property type="evidence" value="ECO:0007669"/>
    <property type="project" value="UniProtKB-KW"/>
</dbReference>
<proteinExistence type="predicted"/>
<feature type="signal peptide" evidence="9">
    <location>
        <begin position="1"/>
        <end position="46"/>
    </location>
</feature>
<dbReference type="Pfam" id="PF03411">
    <property type="entry name" value="Peptidase_M74"/>
    <property type="match status" value="1"/>
</dbReference>
<feature type="disulfide bond" evidence="8">
    <location>
        <begin position="225"/>
        <end position="272"/>
    </location>
</feature>
<evidence type="ECO:0000256" key="4">
    <source>
        <dbReference type="ARBA" id="ARBA00022764"/>
    </source>
</evidence>
<evidence type="ECO:0000256" key="7">
    <source>
        <dbReference type="ARBA" id="ARBA00023049"/>
    </source>
</evidence>
<keyword evidence="8" id="KW-1015">Disulfide bond</keyword>
<dbReference type="GO" id="GO:0008237">
    <property type="term" value="F:metallopeptidase activity"/>
    <property type="evidence" value="ECO:0007669"/>
    <property type="project" value="UniProtKB-KW"/>
</dbReference>
<dbReference type="GO" id="GO:0030288">
    <property type="term" value="C:outer membrane-bounded periplasmic space"/>
    <property type="evidence" value="ECO:0007669"/>
    <property type="project" value="InterPro"/>
</dbReference>
<dbReference type="Gene3D" id="3.30.1380.10">
    <property type="match status" value="1"/>
</dbReference>
<sequence>MRCRLREDAVAIPARRGAVPARLAPLAARLAVALAAALFPAAPAAAQDALVAMREAARETWGRATLPAAGPARSIGGAGLGCLAGAEALPAEGPGWLVVRRSRNRFWGTPLLVDTIARLAGRARAAGLPPLRIGDMSQPRGGPMTFGHGSHQTGLDVDVWLDLSGAPLPPAARESVQFPSLVLPGGAAVDPERWRPAHATLIRLAAEQPEVDRIFVNPAIKRRLCGEFAGAAWLRRVRPWYGHDSHMHVRLRCPAGDAGCEPQAPVPAGDGCGTALDWWFSPASRAPATRPPGPPPRLPAACAGVLAAP</sequence>
<keyword evidence="4" id="KW-0574">Periplasm</keyword>
<evidence type="ECO:0000256" key="8">
    <source>
        <dbReference type="PIRSR" id="PIRSR018455-2"/>
    </source>
</evidence>
<evidence type="ECO:0000256" key="6">
    <source>
        <dbReference type="ARBA" id="ARBA00022833"/>
    </source>
</evidence>
<accession>A0A9X2BUV7</accession>
<keyword evidence="11" id="KW-1185">Reference proteome</keyword>
<dbReference type="GO" id="GO:0004252">
    <property type="term" value="F:serine-type endopeptidase activity"/>
    <property type="evidence" value="ECO:0007669"/>
    <property type="project" value="InterPro"/>
</dbReference>
<dbReference type="NCBIfam" id="NF006947">
    <property type="entry name" value="PRK09429.1"/>
    <property type="match status" value="1"/>
</dbReference>
<keyword evidence="5 10" id="KW-0378">Hydrolase</keyword>
<organism evidence="10 11">
    <name type="scientific">Roseomonas acroporae</name>
    <dbReference type="NCBI Taxonomy" id="2937791"/>
    <lineage>
        <taxon>Bacteria</taxon>
        <taxon>Pseudomonadati</taxon>
        <taxon>Pseudomonadota</taxon>
        <taxon>Alphaproteobacteria</taxon>
        <taxon>Acetobacterales</taxon>
        <taxon>Roseomonadaceae</taxon>
        <taxon>Roseomonas</taxon>
    </lineage>
</organism>
<evidence type="ECO:0000256" key="2">
    <source>
        <dbReference type="ARBA" id="ARBA00022723"/>
    </source>
</evidence>
<evidence type="ECO:0000313" key="10">
    <source>
        <dbReference type="EMBL" id="MCK8783359.1"/>
    </source>
</evidence>